<dbReference type="Proteomes" id="UP000298847">
    <property type="component" value="Unassembled WGS sequence"/>
</dbReference>
<comment type="caution">
    <text evidence="2">The sequence shown here is derived from an EMBL/GenBank/DDBJ whole genome shotgun (WGS) entry which is preliminary data.</text>
</comment>
<keyword evidence="2" id="KW-0326">Glycosidase</keyword>
<evidence type="ECO:0000313" key="2">
    <source>
        <dbReference type="EMBL" id="VQD06929.1"/>
    </source>
</evidence>
<dbReference type="InterPro" id="IPR031704">
    <property type="entry name" value="Glyco_hydro_36_N"/>
</dbReference>
<organism evidence="2 3">
    <name type="scientific">Streptococcus pneumoniae</name>
    <dbReference type="NCBI Taxonomy" id="1313"/>
    <lineage>
        <taxon>Bacteria</taxon>
        <taxon>Bacillati</taxon>
        <taxon>Bacillota</taxon>
        <taxon>Bacilli</taxon>
        <taxon>Lactobacillales</taxon>
        <taxon>Streptococcaceae</taxon>
        <taxon>Streptococcus</taxon>
    </lineage>
</organism>
<evidence type="ECO:0000313" key="3">
    <source>
        <dbReference type="Proteomes" id="UP000298847"/>
    </source>
</evidence>
<dbReference type="GO" id="GO:0004557">
    <property type="term" value="F:alpha-galactosidase activity"/>
    <property type="evidence" value="ECO:0007669"/>
    <property type="project" value="UniProtKB-EC"/>
</dbReference>
<proteinExistence type="predicted"/>
<reference evidence="2 3" key="1">
    <citation type="submission" date="2019-04" db="EMBL/GenBank/DDBJ databases">
        <authorList>
            <consortium name="Pathogen Informatics"/>
        </authorList>
    </citation>
    <scope>NUCLEOTIDE SEQUENCE [LARGE SCALE GENOMIC DNA]</scope>
    <source>
        <strain evidence="2 3">GPSC22</strain>
    </source>
</reference>
<accession>A0AA95DEB5</accession>
<protein>
    <submittedName>
        <fullName evidence="2">Alpha-galactosidase</fullName>
        <ecNumber evidence="2">3.2.1.22</ecNumber>
    </submittedName>
</protein>
<name>A0AA95DEB5_STREE</name>
<feature type="domain" description="Glycosyl hydrolase family 36 N-terminal" evidence="1">
    <location>
        <begin position="26"/>
        <end position="257"/>
    </location>
</feature>
<dbReference type="EC" id="3.2.1.22" evidence="2"/>
<keyword evidence="2" id="KW-0378">Hydrolase</keyword>
<dbReference type="InterPro" id="IPR038417">
    <property type="entry name" value="Alpga-gal_N_sf"/>
</dbReference>
<gene>
    <name evidence="2" type="primary">agaN_1</name>
    <name evidence="2" type="ORF">SAMEA3354366_01761</name>
</gene>
<dbReference type="Pfam" id="PF16875">
    <property type="entry name" value="Glyco_hydro_36N"/>
    <property type="match status" value="1"/>
</dbReference>
<sequence>MGVRIENNLFYVESKNLSLIIENRNGYLLLKHLGKTIKNYKGSNSVYERDHAFSGNPTATNRTFSLDTQRQIFGQHGLGDFRKPTIQVQHSVTEVTDFRFVEAKILKGQNGPQGLPSPHSMDDTETLVLMLEDSKAQLSLTLYYTTFNNDATIASYSKLDNNSNQEVVIHKDFSFMADFPAADYEIVTLQGAYAREKTVRRQQVEQGIFSISSNRGASGHAQTPALLLCEQGVTEDAGNVFAIQLMYSGNFEAFVQKIN</sequence>
<dbReference type="Gene3D" id="2.70.98.60">
    <property type="entry name" value="alpha-galactosidase from lactobacil brevis"/>
    <property type="match status" value="1"/>
</dbReference>
<dbReference type="AlphaFoldDB" id="A0AA95DEB5"/>
<dbReference type="EMBL" id="CAAXWD010000006">
    <property type="protein sequence ID" value="VQD06929.1"/>
    <property type="molecule type" value="Genomic_DNA"/>
</dbReference>
<evidence type="ECO:0000259" key="1">
    <source>
        <dbReference type="Pfam" id="PF16875"/>
    </source>
</evidence>